<evidence type="ECO:0000313" key="2">
    <source>
        <dbReference type="EMBL" id="MDF9745368.1"/>
    </source>
</evidence>
<feature type="region of interest" description="Disordered" evidence="1">
    <location>
        <begin position="97"/>
        <end position="117"/>
    </location>
</feature>
<dbReference type="Proteomes" id="UP001154061">
    <property type="component" value="Unassembled WGS sequence"/>
</dbReference>
<dbReference type="AlphaFoldDB" id="A0A9Q4Q2M1"/>
<organism evidence="2 3">
    <name type="scientific">Natrinema salsiterrestre</name>
    <dbReference type="NCBI Taxonomy" id="2950540"/>
    <lineage>
        <taxon>Archaea</taxon>
        <taxon>Methanobacteriati</taxon>
        <taxon>Methanobacteriota</taxon>
        <taxon>Stenosarchaea group</taxon>
        <taxon>Halobacteria</taxon>
        <taxon>Halobacteriales</taxon>
        <taxon>Natrialbaceae</taxon>
        <taxon>Natrinema</taxon>
    </lineage>
</organism>
<keyword evidence="3" id="KW-1185">Reference proteome</keyword>
<name>A0A9Q4Q2M1_9EURY</name>
<dbReference type="RefSeq" id="WP_277520844.1">
    <property type="nucleotide sequence ID" value="NZ_JAMQOT010000002.1"/>
</dbReference>
<evidence type="ECO:0000313" key="3">
    <source>
        <dbReference type="Proteomes" id="UP001154061"/>
    </source>
</evidence>
<feature type="compositionally biased region" description="Polar residues" evidence="1">
    <location>
        <begin position="36"/>
        <end position="51"/>
    </location>
</feature>
<dbReference type="EMBL" id="JAMQOT010000002">
    <property type="protein sequence ID" value="MDF9745368.1"/>
    <property type="molecule type" value="Genomic_DNA"/>
</dbReference>
<evidence type="ECO:0000256" key="1">
    <source>
        <dbReference type="SAM" id="MobiDB-lite"/>
    </source>
</evidence>
<feature type="compositionally biased region" description="Basic and acidic residues" evidence="1">
    <location>
        <begin position="99"/>
        <end position="114"/>
    </location>
</feature>
<reference evidence="2" key="1">
    <citation type="submission" date="2022-06" db="EMBL/GenBank/DDBJ databases">
        <title>Natrinema sp. a new haloarchaeum isolate from saline soil.</title>
        <authorList>
            <person name="Strakova D."/>
            <person name="Galisteo C."/>
            <person name="Sanchez-Porro C."/>
            <person name="Ventosa A."/>
        </authorList>
    </citation>
    <scope>NUCLEOTIDE SEQUENCE</scope>
    <source>
        <strain evidence="2">S1CR25-10</strain>
    </source>
</reference>
<gene>
    <name evidence="2" type="ORF">NDI89_07200</name>
</gene>
<protein>
    <submittedName>
        <fullName evidence="2">Uncharacterized protein</fullName>
    </submittedName>
</protein>
<comment type="caution">
    <text evidence="2">The sequence shown here is derived from an EMBL/GenBank/DDBJ whole genome shotgun (WGS) entry which is preliminary data.</text>
</comment>
<feature type="compositionally biased region" description="Low complexity" evidence="1">
    <location>
        <begin position="238"/>
        <end position="254"/>
    </location>
</feature>
<proteinExistence type="predicted"/>
<feature type="region of interest" description="Disordered" evidence="1">
    <location>
        <begin position="166"/>
        <end position="254"/>
    </location>
</feature>
<sequence>MTTTRSVALLVTLTVVGLTVAPLASGAVVGSLGAEPTQSDQSETTTTNASVGTLMQANAADTETTVESEMFDAAYETADNDSRAAVVSDRTAELDDQLSELRSERETLRDERESLSPGEYRSRMAKLTVEIASLERSIDRTADRASEAGVNETELEALRGDARTIRRNASADAGPGTAAVARGLSKSNESPGVGAGPPDDRGPPVADGASKKDDSRGNNGATGNGPDNAGTGNSPDKGSTGSSSGSSNGGPPDK</sequence>
<accession>A0A9Q4Q2M1</accession>
<feature type="region of interest" description="Disordered" evidence="1">
    <location>
        <begin position="32"/>
        <end position="51"/>
    </location>
</feature>